<gene>
    <name evidence="3" type="ORF">C8N38_11956</name>
</gene>
<keyword evidence="2" id="KW-0732">Signal</keyword>
<feature type="signal peptide" evidence="2">
    <location>
        <begin position="1"/>
        <end position="25"/>
    </location>
</feature>
<comment type="caution">
    <text evidence="3">The sequence shown here is derived from an EMBL/GenBank/DDBJ whole genome shotgun (WGS) entry which is preliminary data.</text>
</comment>
<feature type="region of interest" description="Disordered" evidence="1">
    <location>
        <begin position="168"/>
        <end position="202"/>
    </location>
</feature>
<dbReference type="RefSeq" id="WP_146176311.1">
    <property type="nucleotide sequence ID" value="NZ_QAYC01000019.1"/>
</dbReference>
<organism evidence="3 4">
    <name type="scientific">Rhodovulum kholense</name>
    <dbReference type="NCBI Taxonomy" id="453584"/>
    <lineage>
        <taxon>Bacteria</taxon>
        <taxon>Pseudomonadati</taxon>
        <taxon>Pseudomonadota</taxon>
        <taxon>Alphaproteobacteria</taxon>
        <taxon>Rhodobacterales</taxon>
        <taxon>Paracoccaceae</taxon>
        <taxon>Rhodovulum</taxon>
    </lineage>
</organism>
<reference evidence="3 4" key="1">
    <citation type="submission" date="2018-04" db="EMBL/GenBank/DDBJ databases">
        <title>Genomic Encyclopedia of Archaeal and Bacterial Type Strains, Phase II (KMG-II): from individual species to whole genera.</title>
        <authorList>
            <person name="Goeker M."/>
        </authorList>
    </citation>
    <scope>NUCLEOTIDE SEQUENCE [LARGE SCALE GENOMIC DNA]</scope>
    <source>
        <strain evidence="3 4">DSM 19783</strain>
    </source>
</reference>
<feature type="compositionally biased region" description="Low complexity" evidence="1">
    <location>
        <begin position="171"/>
        <end position="193"/>
    </location>
</feature>
<name>A0A8E3AP64_9RHOB</name>
<evidence type="ECO:0000313" key="3">
    <source>
        <dbReference type="EMBL" id="PTW44057.1"/>
    </source>
</evidence>
<feature type="chain" id="PRO_5034301344" description="Secreted protein" evidence="2">
    <location>
        <begin position="26"/>
        <end position="202"/>
    </location>
</feature>
<evidence type="ECO:0000256" key="1">
    <source>
        <dbReference type="SAM" id="MobiDB-lite"/>
    </source>
</evidence>
<evidence type="ECO:0000313" key="4">
    <source>
        <dbReference type="Proteomes" id="UP000244037"/>
    </source>
</evidence>
<evidence type="ECO:0008006" key="5">
    <source>
        <dbReference type="Google" id="ProtNLM"/>
    </source>
</evidence>
<dbReference type="Proteomes" id="UP000244037">
    <property type="component" value="Unassembled WGS sequence"/>
</dbReference>
<evidence type="ECO:0000256" key="2">
    <source>
        <dbReference type="SAM" id="SignalP"/>
    </source>
</evidence>
<keyword evidence="4" id="KW-1185">Reference proteome</keyword>
<dbReference type="AlphaFoldDB" id="A0A8E3AP64"/>
<accession>A0A8E3AP64</accession>
<sequence length="202" mass="19896">MRRLLQLVMALFGAMGLFGSSTAGALVLRGIAASDEGIEKVDSEASPGGAGTEDAATPSAGDTPAAGMDETAEPAAESGEDPADAVEAGAVLSGETEFISPDGWVSTGHNSADDIASRFASGVESPDLAEVLEPATGLGIASSASGLSVLNPVLLKFAALMTIDPATLVKSDGGSVPDGGSPDETPDGGPDVVDPVDETPDQ</sequence>
<protein>
    <recommendedName>
        <fullName evidence="5">Secreted protein</fullName>
    </recommendedName>
</protein>
<proteinExistence type="predicted"/>
<feature type="non-terminal residue" evidence="3">
    <location>
        <position position="202"/>
    </location>
</feature>
<dbReference type="EMBL" id="QAYC01000019">
    <property type="protein sequence ID" value="PTW44057.1"/>
    <property type="molecule type" value="Genomic_DNA"/>
</dbReference>
<feature type="region of interest" description="Disordered" evidence="1">
    <location>
        <begin position="39"/>
        <end position="85"/>
    </location>
</feature>